<dbReference type="CDD" id="cd06257">
    <property type="entry name" value="DnaJ"/>
    <property type="match status" value="1"/>
</dbReference>
<dbReference type="InterPro" id="IPR029024">
    <property type="entry name" value="TerB-like"/>
</dbReference>
<dbReference type="InterPro" id="IPR001623">
    <property type="entry name" value="DnaJ_domain"/>
</dbReference>
<name>A0ABU5MX51_9BACT</name>
<comment type="caution">
    <text evidence="2">The sequence shown here is derived from an EMBL/GenBank/DDBJ whole genome shotgun (WGS) entry which is preliminary data.</text>
</comment>
<dbReference type="InterPro" id="IPR007791">
    <property type="entry name" value="DjlA_N"/>
</dbReference>
<dbReference type="CDD" id="cd07316">
    <property type="entry name" value="terB_like_DjlA"/>
    <property type="match status" value="1"/>
</dbReference>
<keyword evidence="3" id="KW-1185">Reference proteome</keyword>
<dbReference type="SUPFAM" id="SSF158682">
    <property type="entry name" value="TerB-like"/>
    <property type="match status" value="1"/>
</dbReference>
<organism evidence="2 3">
    <name type="scientific">Pontiella agarivorans</name>
    <dbReference type="NCBI Taxonomy" id="3038953"/>
    <lineage>
        <taxon>Bacteria</taxon>
        <taxon>Pseudomonadati</taxon>
        <taxon>Kiritimatiellota</taxon>
        <taxon>Kiritimatiellia</taxon>
        <taxon>Kiritimatiellales</taxon>
        <taxon>Pontiellaceae</taxon>
        <taxon>Pontiella</taxon>
    </lineage>
</organism>
<dbReference type="PRINTS" id="PR00625">
    <property type="entry name" value="JDOMAIN"/>
</dbReference>
<dbReference type="EMBL" id="JARVCO010000010">
    <property type="protein sequence ID" value="MDZ8118651.1"/>
    <property type="molecule type" value="Genomic_DNA"/>
</dbReference>
<dbReference type="Pfam" id="PF00226">
    <property type="entry name" value="DnaJ"/>
    <property type="match status" value="1"/>
</dbReference>
<reference evidence="2 3" key="1">
    <citation type="journal article" date="2024" name="Appl. Environ. Microbiol.">
        <title>Pontiella agarivorans sp. nov., a novel marine anaerobic bacterium capable of degrading macroalgal polysaccharides and fixing nitrogen.</title>
        <authorList>
            <person name="Liu N."/>
            <person name="Kivenson V."/>
            <person name="Peng X."/>
            <person name="Cui Z."/>
            <person name="Lankiewicz T.S."/>
            <person name="Gosselin K.M."/>
            <person name="English C.J."/>
            <person name="Blair E.M."/>
            <person name="O'Malley M.A."/>
            <person name="Valentine D.L."/>
        </authorList>
    </citation>
    <scope>NUCLEOTIDE SEQUENCE [LARGE SCALE GENOMIC DNA]</scope>
    <source>
        <strain evidence="2 3">NLcol2</strain>
    </source>
</reference>
<dbReference type="PANTHER" id="PTHR24074">
    <property type="entry name" value="CO-CHAPERONE PROTEIN DJLA"/>
    <property type="match status" value="1"/>
</dbReference>
<dbReference type="InterPro" id="IPR036869">
    <property type="entry name" value="J_dom_sf"/>
</dbReference>
<dbReference type="NCBIfam" id="NF006948">
    <property type="entry name" value="PRK09430.1"/>
    <property type="match status" value="1"/>
</dbReference>
<dbReference type="PROSITE" id="PS50076">
    <property type="entry name" value="DNAJ_2"/>
    <property type="match status" value="1"/>
</dbReference>
<dbReference type="InterPro" id="IPR050817">
    <property type="entry name" value="DjlA_DnaK_co-chaperone"/>
</dbReference>
<protein>
    <submittedName>
        <fullName evidence="2">Co-chaperone DjlA</fullName>
    </submittedName>
</protein>
<proteinExistence type="predicted"/>
<evidence type="ECO:0000313" key="3">
    <source>
        <dbReference type="Proteomes" id="UP001290861"/>
    </source>
</evidence>
<dbReference type="Proteomes" id="UP001290861">
    <property type="component" value="Unassembled WGS sequence"/>
</dbReference>
<dbReference type="SUPFAM" id="SSF46565">
    <property type="entry name" value="Chaperone J-domain"/>
    <property type="match status" value="1"/>
</dbReference>
<dbReference type="Gene3D" id="1.10.287.110">
    <property type="entry name" value="DnaJ domain"/>
    <property type="match status" value="1"/>
</dbReference>
<dbReference type="RefSeq" id="WP_322608449.1">
    <property type="nucleotide sequence ID" value="NZ_JARVCO010000010.1"/>
</dbReference>
<gene>
    <name evidence="2" type="primary">djlA</name>
    <name evidence="2" type="ORF">P9H32_08415</name>
</gene>
<feature type="domain" description="J" evidence="1">
    <location>
        <begin position="184"/>
        <end position="248"/>
    </location>
</feature>
<dbReference type="Pfam" id="PF05099">
    <property type="entry name" value="TerB"/>
    <property type="match status" value="1"/>
</dbReference>
<dbReference type="SMART" id="SM00271">
    <property type="entry name" value="DnaJ"/>
    <property type="match status" value="1"/>
</dbReference>
<sequence>MAWTGKIIGGVLGSLLGPLGTVVGVGIGHQFDKGAGKVKQVSQTFQVAFFGCLAKMARADGKITQDEIDAVEAIMARFRYTGETRKQAIEIFRRAKDDPHTAADYINQLAGVIQFNPQIAMTFIGALHAVAAADGAIHPNEREILLQVERAFRLRPGTIDAMLNGGFGGGAGGTRPAQANIIENAYKVLDVSPDASDAEIKKIYRQKCMEFHPDKLASKGLPEEFMTYAHEQLAKVNEAYDVIKKERGL</sequence>
<evidence type="ECO:0000259" key="1">
    <source>
        <dbReference type="PROSITE" id="PS50076"/>
    </source>
</evidence>
<dbReference type="Gene3D" id="1.10.3680.10">
    <property type="entry name" value="TerB-like"/>
    <property type="match status" value="1"/>
</dbReference>
<accession>A0ABU5MX51</accession>
<evidence type="ECO:0000313" key="2">
    <source>
        <dbReference type="EMBL" id="MDZ8118651.1"/>
    </source>
</evidence>